<name>A0AA97ELY0_9FLAO</name>
<evidence type="ECO:0000313" key="3">
    <source>
        <dbReference type="Proteomes" id="UP001302486"/>
    </source>
</evidence>
<dbReference type="Proteomes" id="UP001302486">
    <property type="component" value="Chromosome"/>
</dbReference>
<feature type="domain" description="3-keto-alpha-glucoside-1,2-lyase/3-keto-2-hydroxy-glucal hydratase" evidence="1">
    <location>
        <begin position="36"/>
        <end position="264"/>
    </location>
</feature>
<reference evidence="3" key="1">
    <citation type="submission" date="2024-06" db="EMBL/GenBank/DDBJ databases">
        <title>Hwangdonia haimaensis gen. nov., sp. nov., a member of the family Flavobacteriaceae isolated from the haima cold seep.</title>
        <authorList>
            <person name="Li J."/>
        </authorList>
    </citation>
    <scope>NUCLEOTIDE SEQUENCE [LARGE SCALE GENOMIC DNA]</scope>
    <source>
        <strain evidence="3">SCSIO 19198</strain>
    </source>
</reference>
<proteinExistence type="predicted"/>
<dbReference type="KEGG" id="hws:RNZ46_16460"/>
<organism evidence="2 3">
    <name type="scientific">Hwangdonia lutea</name>
    <dbReference type="NCBI Taxonomy" id="3075823"/>
    <lineage>
        <taxon>Bacteria</taxon>
        <taxon>Pseudomonadati</taxon>
        <taxon>Bacteroidota</taxon>
        <taxon>Flavobacteriia</taxon>
        <taxon>Flavobacteriales</taxon>
        <taxon>Flavobacteriaceae</taxon>
        <taxon>Hwangdonia</taxon>
    </lineage>
</organism>
<dbReference type="AlphaFoldDB" id="A0AA97ELY0"/>
<dbReference type="GO" id="GO:0016787">
    <property type="term" value="F:hydrolase activity"/>
    <property type="evidence" value="ECO:0007669"/>
    <property type="project" value="InterPro"/>
</dbReference>
<dbReference type="Gene3D" id="2.60.120.560">
    <property type="entry name" value="Exo-inulinase, domain 1"/>
    <property type="match status" value="1"/>
</dbReference>
<dbReference type="EMBL" id="CP136521">
    <property type="protein sequence ID" value="WOD43582.1"/>
    <property type="molecule type" value="Genomic_DNA"/>
</dbReference>
<sequence length="269" mass="30573">MIKNHVITIVFIATAIFFNCKSNKDQSLKTPQKENWVKLFNGKDLKDWTIKIKGQPLGKNYKNTFVVDDGVLKVNYDEYNGSFNNSYGHIFYNKAFSSYKFRMQYRFIGEQIKDGAGWATRNSGVMIHCENPKKMGLNQNFPVSIEVQLLGGLGTGERPTGNLCTPGTHVEMNGELFTPHCINSSSKTFHGDQWVNLEIEVRNDSIIKHFINGENVLTYSKPQIGGSIDYNEAFWKSKTGTPLKKGYISLQSESHPVEFKNIEILELQQ</sequence>
<evidence type="ECO:0000259" key="1">
    <source>
        <dbReference type="Pfam" id="PF06439"/>
    </source>
</evidence>
<dbReference type="InterPro" id="IPR010496">
    <property type="entry name" value="AL/BT2_dom"/>
</dbReference>
<protein>
    <submittedName>
        <fullName evidence="2">DUF1080 domain-containing protein</fullName>
    </submittedName>
</protein>
<evidence type="ECO:0000313" key="2">
    <source>
        <dbReference type="EMBL" id="WOD43582.1"/>
    </source>
</evidence>
<accession>A0AA97ELY0</accession>
<dbReference type="RefSeq" id="WP_316983266.1">
    <property type="nucleotide sequence ID" value="NZ_CP136521.1"/>
</dbReference>
<gene>
    <name evidence="2" type="ORF">RNZ46_16460</name>
</gene>
<keyword evidence="3" id="KW-1185">Reference proteome</keyword>
<dbReference type="Pfam" id="PF06439">
    <property type="entry name" value="3keto-disac_hyd"/>
    <property type="match status" value="1"/>
</dbReference>